<evidence type="ECO:0000313" key="1">
    <source>
        <dbReference type="EMBL" id="VTJ73733.1"/>
    </source>
</evidence>
<accession>A0A5E4BVV1</accession>
<gene>
    <name evidence="1" type="ORF">MONAX_5E000365</name>
</gene>
<dbReference type="AlphaFoldDB" id="A0A5E4BVV1"/>
<dbReference type="Proteomes" id="UP000335636">
    <property type="component" value="Unassembled WGS sequence"/>
</dbReference>
<name>A0A5E4BVV1_MARMO</name>
<proteinExistence type="predicted"/>
<dbReference type="EMBL" id="CABDUW010000694">
    <property type="protein sequence ID" value="VTJ73733.1"/>
    <property type="molecule type" value="Genomic_DNA"/>
</dbReference>
<comment type="caution">
    <text evidence="1">The sequence shown here is derived from an EMBL/GenBank/DDBJ whole genome shotgun (WGS) entry which is preliminary data.</text>
</comment>
<protein>
    <submittedName>
        <fullName evidence="1">Uncharacterized protein</fullName>
    </submittedName>
</protein>
<evidence type="ECO:0000313" key="2">
    <source>
        <dbReference type="Proteomes" id="UP000335636"/>
    </source>
</evidence>
<reference evidence="1" key="1">
    <citation type="submission" date="2019-04" db="EMBL/GenBank/DDBJ databases">
        <authorList>
            <person name="Alioto T."/>
            <person name="Alioto T."/>
        </authorList>
    </citation>
    <scope>NUCLEOTIDE SEQUENCE [LARGE SCALE GENOMIC DNA]</scope>
</reference>
<keyword evidence="2" id="KW-1185">Reference proteome</keyword>
<sequence>MAAVPVQGSRLQYQNRPPNYTPMQDYWVPEWDHWHQHLRRNFGHPSEQKSQMPLPSRTPAATHMQELQLPLLCGPLYTNMGHPWSPPSWDSVTEIVPYAW</sequence>
<organism evidence="1 2">
    <name type="scientific">Marmota monax</name>
    <name type="common">Woodchuck</name>
    <dbReference type="NCBI Taxonomy" id="9995"/>
    <lineage>
        <taxon>Eukaryota</taxon>
        <taxon>Metazoa</taxon>
        <taxon>Chordata</taxon>
        <taxon>Craniata</taxon>
        <taxon>Vertebrata</taxon>
        <taxon>Euteleostomi</taxon>
        <taxon>Mammalia</taxon>
        <taxon>Eutheria</taxon>
        <taxon>Euarchontoglires</taxon>
        <taxon>Glires</taxon>
        <taxon>Rodentia</taxon>
        <taxon>Sciuromorpha</taxon>
        <taxon>Sciuridae</taxon>
        <taxon>Xerinae</taxon>
        <taxon>Marmotini</taxon>
        <taxon>Marmota</taxon>
    </lineage>
</organism>